<dbReference type="EMBL" id="LHXJ01000121">
    <property type="protein sequence ID" value="KXA88803.1"/>
    <property type="molecule type" value="Genomic_DNA"/>
</dbReference>
<dbReference type="Gene3D" id="1.20.5.2700">
    <property type="match status" value="1"/>
</dbReference>
<proteinExistence type="predicted"/>
<evidence type="ECO:0000313" key="3">
    <source>
        <dbReference type="Proteomes" id="UP000070163"/>
    </source>
</evidence>
<dbReference type="Proteomes" id="UP000070163">
    <property type="component" value="Unassembled WGS sequence"/>
</dbReference>
<keyword evidence="1" id="KW-0472">Membrane</keyword>
<sequence length="97" mass="11213">MGGRRFTPHLFEKFEMGFIDKLYHKSIPQGVISSFQKSFKDFELPIVDRGFNEKLVDKVLSIGEFFSRIQTERINHYLIIFCLGVILSLAVVFGVLL</sequence>
<accession>A0A133U3P8</accession>
<organism evidence="2 3">
    <name type="scientific">candidate division MSBL1 archaeon SCGC-AAA259A05</name>
    <dbReference type="NCBI Taxonomy" id="1698259"/>
    <lineage>
        <taxon>Archaea</taxon>
        <taxon>Methanobacteriati</taxon>
        <taxon>Methanobacteriota</taxon>
        <taxon>candidate division MSBL1</taxon>
    </lineage>
</organism>
<protein>
    <submittedName>
        <fullName evidence="2">Uncharacterized protein</fullName>
    </submittedName>
</protein>
<name>A0A133U3P8_9EURY</name>
<dbReference type="AlphaFoldDB" id="A0A133U3P8"/>
<evidence type="ECO:0000313" key="2">
    <source>
        <dbReference type="EMBL" id="KXA88803.1"/>
    </source>
</evidence>
<keyword evidence="1" id="KW-1133">Transmembrane helix</keyword>
<keyword evidence="3" id="KW-1185">Reference proteome</keyword>
<keyword evidence="1" id="KW-0812">Transmembrane</keyword>
<comment type="caution">
    <text evidence="2">The sequence shown here is derived from an EMBL/GenBank/DDBJ whole genome shotgun (WGS) entry which is preliminary data.</text>
</comment>
<gene>
    <name evidence="2" type="ORF">AKJ57_06305</name>
</gene>
<reference evidence="2 3" key="1">
    <citation type="journal article" date="2016" name="Sci. Rep.">
        <title>Metabolic traits of an uncultured archaeal lineage -MSBL1- from brine pools of the Red Sea.</title>
        <authorList>
            <person name="Mwirichia R."/>
            <person name="Alam I."/>
            <person name="Rashid M."/>
            <person name="Vinu M."/>
            <person name="Ba-Alawi W."/>
            <person name="Anthony Kamau A."/>
            <person name="Kamanda Ngugi D."/>
            <person name="Goker M."/>
            <person name="Klenk H.P."/>
            <person name="Bajic V."/>
            <person name="Stingl U."/>
        </authorList>
    </citation>
    <scope>NUCLEOTIDE SEQUENCE [LARGE SCALE GENOMIC DNA]</scope>
    <source>
        <strain evidence="2">SCGC-AAA259A05</strain>
    </source>
</reference>
<feature type="transmembrane region" description="Helical" evidence="1">
    <location>
        <begin position="77"/>
        <end position="96"/>
    </location>
</feature>
<evidence type="ECO:0000256" key="1">
    <source>
        <dbReference type="SAM" id="Phobius"/>
    </source>
</evidence>